<dbReference type="EMBL" id="MDKC01000004">
    <property type="protein sequence ID" value="ODG92944.1"/>
    <property type="molecule type" value="Genomic_DNA"/>
</dbReference>
<dbReference type="InterPro" id="IPR006015">
    <property type="entry name" value="Universal_stress_UspA"/>
</dbReference>
<dbReference type="PRINTS" id="PR01438">
    <property type="entry name" value="UNVRSLSTRESS"/>
</dbReference>
<feature type="domain" description="UspA" evidence="2">
    <location>
        <begin position="7"/>
        <end position="140"/>
    </location>
</feature>
<evidence type="ECO:0000259" key="2">
    <source>
        <dbReference type="Pfam" id="PF00582"/>
    </source>
</evidence>
<protein>
    <submittedName>
        <fullName evidence="3">Phosphate starvation protein</fullName>
    </submittedName>
</protein>
<dbReference type="Pfam" id="PF00582">
    <property type="entry name" value="Usp"/>
    <property type="match status" value="1"/>
</dbReference>
<dbReference type="Proteomes" id="UP000094580">
    <property type="component" value="Unassembled WGS sequence"/>
</dbReference>
<accession>A0ABX2ZU99</accession>
<evidence type="ECO:0000313" key="3">
    <source>
        <dbReference type="EMBL" id="ODG92944.1"/>
    </source>
</evidence>
<dbReference type="InterPro" id="IPR014729">
    <property type="entry name" value="Rossmann-like_a/b/a_fold"/>
</dbReference>
<keyword evidence="4" id="KW-1185">Reference proteome</keyword>
<dbReference type="PANTHER" id="PTHR31964:SF113">
    <property type="entry name" value="USPA DOMAIN-CONTAINING PROTEIN"/>
    <property type="match status" value="1"/>
</dbReference>
<comment type="similarity">
    <text evidence="1">Belongs to the universal stress protein A family.</text>
</comment>
<dbReference type="RefSeq" id="WP_069032882.1">
    <property type="nucleotide sequence ID" value="NZ_MDKC01000004.1"/>
</dbReference>
<dbReference type="SUPFAM" id="SSF52402">
    <property type="entry name" value="Adenine nucleotide alpha hydrolases-like"/>
    <property type="match status" value="1"/>
</dbReference>
<dbReference type="PANTHER" id="PTHR31964">
    <property type="entry name" value="ADENINE NUCLEOTIDE ALPHA HYDROLASES-LIKE SUPERFAMILY PROTEIN"/>
    <property type="match status" value="1"/>
</dbReference>
<proteinExistence type="inferred from homology"/>
<dbReference type="InterPro" id="IPR006016">
    <property type="entry name" value="UspA"/>
</dbReference>
<evidence type="ECO:0000256" key="1">
    <source>
        <dbReference type="ARBA" id="ARBA00008791"/>
    </source>
</evidence>
<gene>
    <name evidence="3" type="ORF">BED47_17335</name>
</gene>
<name>A0ABX2ZU99_9BACI</name>
<organism evidence="3 4">
    <name type="scientific">Gottfriedia luciferensis</name>
    <dbReference type="NCBI Taxonomy" id="178774"/>
    <lineage>
        <taxon>Bacteria</taxon>
        <taxon>Bacillati</taxon>
        <taxon>Bacillota</taxon>
        <taxon>Bacilli</taxon>
        <taxon>Bacillales</taxon>
        <taxon>Bacillaceae</taxon>
        <taxon>Gottfriedia</taxon>
    </lineage>
</organism>
<evidence type="ECO:0000313" key="4">
    <source>
        <dbReference type="Proteomes" id="UP000094580"/>
    </source>
</evidence>
<dbReference type="CDD" id="cd00293">
    <property type="entry name" value="USP-like"/>
    <property type="match status" value="1"/>
</dbReference>
<reference evidence="3 4" key="1">
    <citation type="submission" date="2016-07" db="EMBL/GenBank/DDBJ databases">
        <authorList>
            <person name="Townsley L."/>
            <person name="Shank E.A."/>
        </authorList>
    </citation>
    <scope>NUCLEOTIDE SEQUENCE [LARGE SCALE GENOMIC DNA]</scope>
    <source>
        <strain evidence="3 4">CH01</strain>
    </source>
</reference>
<dbReference type="Gene3D" id="3.40.50.620">
    <property type="entry name" value="HUPs"/>
    <property type="match status" value="1"/>
</dbReference>
<comment type="caution">
    <text evidence="3">The sequence shown here is derived from an EMBL/GenBank/DDBJ whole genome shotgun (WGS) entry which is preliminary data.</text>
</comment>
<sequence>MLSVCSKMIVAYDHSELGKKALETAMSIAKQDKRIELVVIMVIDIPYTVSYYRVMRKAELLAANEILIEIEKKLNSLPNKSKTYVLEGNPAETIVDFVKQEGGDLVVMGSRGLNTLKEIFLGSVSHYVLQKATCPVLIVR</sequence>